<gene>
    <name evidence="2" type="ORF">SAMN05216352_11534</name>
</gene>
<protein>
    <submittedName>
        <fullName evidence="2">Uncharacterized protein</fullName>
    </submittedName>
</protein>
<name>A0A1G8PLW3_9BACI</name>
<feature type="coiled-coil region" evidence="1">
    <location>
        <begin position="210"/>
        <end position="244"/>
    </location>
</feature>
<organism evidence="2 3">
    <name type="scientific">Alteribacillus bidgolensis</name>
    <dbReference type="NCBI Taxonomy" id="930129"/>
    <lineage>
        <taxon>Bacteria</taxon>
        <taxon>Bacillati</taxon>
        <taxon>Bacillota</taxon>
        <taxon>Bacilli</taxon>
        <taxon>Bacillales</taxon>
        <taxon>Bacillaceae</taxon>
        <taxon>Alteribacillus</taxon>
    </lineage>
</organism>
<dbReference type="RefSeq" id="WP_091587423.1">
    <property type="nucleotide sequence ID" value="NZ_FNDU01000015.1"/>
</dbReference>
<keyword evidence="3" id="KW-1185">Reference proteome</keyword>
<sequence length="286" mass="32096">MIVGAALHHANTHGTKVMIKDNTASGKADAWKEAMASEARAVNPLHDVNSSRNQLIQDAVKTEDWSEYNEYQAKQHPAWYNMENGEAVKNKEYWAELAESRAQALKQAEAENDQEDIKTWKSALESAVDSLKKAPGEMPHIPVFANGSKLAEKYDIEPASQSWFDSKYNDPLVSSQGKFSNNAWYDNPYFEENPESLEKTLAAIEEHGSSEQIEKANEVNKELIARMEEEEAEETNNVKAVETQAGQTVSIRDLQTNNHLQQALQDALASDEKLDVSVQDYLLQNL</sequence>
<reference evidence="2 3" key="1">
    <citation type="submission" date="2016-10" db="EMBL/GenBank/DDBJ databases">
        <authorList>
            <person name="de Groot N.N."/>
        </authorList>
    </citation>
    <scope>NUCLEOTIDE SEQUENCE [LARGE SCALE GENOMIC DNA]</scope>
    <source>
        <strain evidence="3">P4B,CCM 7963,CECT 7998,DSM 25260,IBRC-M 10614,KCTC 13821</strain>
    </source>
</reference>
<proteinExistence type="predicted"/>
<evidence type="ECO:0000256" key="1">
    <source>
        <dbReference type="SAM" id="Coils"/>
    </source>
</evidence>
<dbReference type="OrthoDB" id="2902045at2"/>
<accession>A0A1G8PLW3</accession>
<evidence type="ECO:0000313" key="2">
    <source>
        <dbReference type="EMBL" id="SDI93531.1"/>
    </source>
</evidence>
<dbReference type="Proteomes" id="UP000199017">
    <property type="component" value="Unassembled WGS sequence"/>
</dbReference>
<dbReference type="EMBL" id="FNDU01000015">
    <property type="protein sequence ID" value="SDI93531.1"/>
    <property type="molecule type" value="Genomic_DNA"/>
</dbReference>
<dbReference type="AlphaFoldDB" id="A0A1G8PLW3"/>
<keyword evidence="1" id="KW-0175">Coiled coil</keyword>
<evidence type="ECO:0000313" key="3">
    <source>
        <dbReference type="Proteomes" id="UP000199017"/>
    </source>
</evidence>